<evidence type="ECO:0000313" key="3">
    <source>
        <dbReference type="Proteomes" id="UP000601435"/>
    </source>
</evidence>
<reference evidence="2" key="1">
    <citation type="submission" date="2021-02" db="EMBL/GenBank/DDBJ databases">
        <authorList>
            <person name="Dougan E. K."/>
            <person name="Rhodes N."/>
            <person name="Thang M."/>
            <person name="Chan C."/>
        </authorList>
    </citation>
    <scope>NUCLEOTIDE SEQUENCE</scope>
</reference>
<evidence type="ECO:0000256" key="1">
    <source>
        <dbReference type="SAM" id="MobiDB-lite"/>
    </source>
</evidence>
<dbReference type="EMBL" id="CAJNJA010013774">
    <property type="protein sequence ID" value="CAE7329116.1"/>
    <property type="molecule type" value="Genomic_DNA"/>
</dbReference>
<gene>
    <name evidence="2" type="ORF">SNEC2469_LOCUS8331</name>
</gene>
<dbReference type="OrthoDB" id="415230at2759"/>
<accession>A0A812NVV0</accession>
<feature type="region of interest" description="Disordered" evidence="1">
    <location>
        <begin position="561"/>
        <end position="585"/>
    </location>
</feature>
<keyword evidence="3" id="KW-1185">Reference proteome</keyword>
<proteinExistence type="predicted"/>
<organism evidence="2 3">
    <name type="scientific">Symbiodinium necroappetens</name>
    <dbReference type="NCBI Taxonomy" id="1628268"/>
    <lineage>
        <taxon>Eukaryota</taxon>
        <taxon>Sar</taxon>
        <taxon>Alveolata</taxon>
        <taxon>Dinophyceae</taxon>
        <taxon>Suessiales</taxon>
        <taxon>Symbiodiniaceae</taxon>
        <taxon>Symbiodinium</taxon>
    </lineage>
</organism>
<comment type="caution">
    <text evidence="2">The sequence shown here is derived from an EMBL/GenBank/DDBJ whole genome shotgun (WGS) entry which is preliminary data.</text>
</comment>
<dbReference type="Proteomes" id="UP000601435">
    <property type="component" value="Unassembled WGS sequence"/>
</dbReference>
<evidence type="ECO:0000313" key="2">
    <source>
        <dbReference type="EMBL" id="CAE7329116.1"/>
    </source>
</evidence>
<protein>
    <submittedName>
        <fullName evidence="2">Uncharacterized protein</fullName>
    </submittedName>
</protein>
<name>A0A812NVV0_9DINO</name>
<feature type="compositionally biased region" description="Basic and acidic residues" evidence="1">
    <location>
        <begin position="572"/>
        <end position="585"/>
    </location>
</feature>
<sequence>MGTCLGCLGTWLSRVPSQETSNPLPAQGDLPDYPWIQQVASAAGGAFEPVLGRPLGPLTLKLSTPFAGCAPFVDVINEKPSTKAEVEFALLRRKIQQAGHDPPDLFLCTLENLPHVRGVTCKHVYVALFKVFAPARGVPPPQLKDNVHAWPIRHQSGFHNDTVVMDLDGRDGSGVWHSYRLCHEKSCPGVPSPPWGYSEQDPELKYWQGLLEEAERLTSVSLASRCCDTPEEALSYLMVQLADMIFSWDKDFFEMAWLARSFEIGNAGNLPSGSCGTPVFKFGTKQVAGMYSCVTADAPWKCVGHAPEAEPDVLPHVSFVRVQKLTEEVLSESRGPTSSESLGPEWDDWEACFRPSESAEIGVDLNECNLQRLSDCIYRISDLDVDVQQLRFTQNTISCRFRDGRSVKSLAEDLRAGASKAADLPKLQVFEYEDALYSLDNRRLFALKVAGISRIVAEKVQVRRDLLSKKLTTTSSGRIVVFANDPSIPDVADFNILVDNCSGSQPNCSHRVQVTHMGSTRPTEQVMTAHEIVKIQAKNRLPVDERFQPVFMDVMLGLAFPPKPSATQPRRKQTEKAKVDGKKPR</sequence>
<dbReference type="AlphaFoldDB" id="A0A812NVV0"/>